<accession>A0A7R9LZP7</accession>
<feature type="compositionally biased region" description="Polar residues" evidence="1">
    <location>
        <begin position="1534"/>
        <end position="1547"/>
    </location>
</feature>
<proteinExistence type="predicted"/>
<feature type="compositionally biased region" description="Basic residues" evidence="1">
    <location>
        <begin position="853"/>
        <end position="866"/>
    </location>
</feature>
<feature type="region of interest" description="Disordered" evidence="1">
    <location>
        <begin position="1201"/>
        <end position="1278"/>
    </location>
</feature>
<feature type="region of interest" description="Disordered" evidence="1">
    <location>
        <begin position="844"/>
        <end position="867"/>
    </location>
</feature>
<feature type="compositionally biased region" description="Polar residues" evidence="1">
    <location>
        <begin position="1"/>
        <end position="13"/>
    </location>
</feature>
<feature type="region of interest" description="Disordered" evidence="1">
    <location>
        <begin position="349"/>
        <end position="368"/>
    </location>
</feature>
<evidence type="ECO:0000256" key="1">
    <source>
        <dbReference type="SAM" id="MobiDB-lite"/>
    </source>
</evidence>
<protein>
    <submittedName>
        <fullName evidence="2">Uncharacterized protein</fullName>
    </submittedName>
</protein>
<reference evidence="2" key="1">
    <citation type="submission" date="2020-11" db="EMBL/GenBank/DDBJ databases">
        <authorList>
            <person name="Tran Van P."/>
        </authorList>
    </citation>
    <scope>NUCLEOTIDE SEQUENCE</scope>
</reference>
<feature type="region of interest" description="Disordered" evidence="1">
    <location>
        <begin position="457"/>
        <end position="491"/>
    </location>
</feature>
<evidence type="ECO:0000313" key="3">
    <source>
        <dbReference type="Proteomes" id="UP000728032"/>
    </source>
</evidence>
<feature type="compositionally biased region" description="Low complexity" evidence="1">
    <location>
        <begin position="44"/>
        <end position="53"/>
    </location>
</feature>
<evidence type="ECO:0000313" key="2">
    <source>
        <dbReference type="EMBL" id="CAD7650881.1"/>
    </source>
</evidence>
<keyword evidence="3" id="KW-1185">Reference proteome</keyword>
<feature type="compositionally biased region" description="Polar residues" evidence="1">
    <location>
        <begin position="1331"/>
        <end position="1347"/>
    </location>
</feature>
<gene>
    <name evidence="2" type="ORF">ONB1V03_LOCUS8037</name>
</gene>
<dbReference type="EMBL" id="CAJPVJ010004375">
    <property type="protein sequence ID" value="CAG2168549.1"/>
    <property type="molecule type" value="Genomic_DNA"/>
</dbReference>
<sequence>LNNTAPNSVNTTAKVKPKPPVPYKPPGLNLKSAPIKQTLRTAKNTGNTNNNDDNNSDLPGRPRIVIASDTASLKSETSSICRPLKLSTGTPGTDTMEGKDSLSNDNFNANNNSVYNACELSDGTIASRSTRFPTIGQCSRNNASQDSEHTVCCNNLAVNLYQKALESAKRALPIKSKHNQRPFPRSFGEDFESIGPEGFNYLDDGQTECSYDYRDVDFNRDSIVCHDVLAQLAAGVPVLIEDREPLNLADMQHKYGLPDEPERVQPYVPPGARPPTSDGVIVKPMGKGVSKPDVAINKDSDSTTEASNTSTNALASGIIVVNRDTGALTEDDKRSEVSAIITSLTTTPAKTTSHNIPVPKPSTSLSKSRPMVLNVNPELTAPVDNNNKPENVTRAFTVTPVDVNANPMGTSLDKPTGAAQSVFVPVVIAPVVDMDSLAKRTSQLIIDTAIQESIQKARVSPKMSENMENSKNESKMLDKKSSAESSKELKRERKLLEKRLREEEKCRRRQEKELKKEERKERQSLFARFRSDDRQKQKIMKKQKEFEKMRQKTAKKSPKTAVKPDDGVDIEADDEYEGPGAETPVPPTRAPHSYEDVEVCEGVSVERVDIEKLKTELNVEDLTLTAPVAQPKGQVVEDTVKYEFIENIREIGVTYMPSADDESEDTDAAVPTPTGAKTETKDRKSKLKGKVMPKTSFRALKSKVREIFPTKKSTPKWGRKATGAVEQVDIPQIQVVVVDEPQHPELVDIPSATPTPTNFQQEYENITDESIATSIDTSLTTTGAATDSSTYNMSQTSGTSGVSTVVARDEALVDGAMTTGAGMASQYETEEEDIEEQQFLERVSRVESPKGGKGAKKHRKSKSKTRAKLDRFKAKAMESLPKLTTLIGDMITPRRGSTGRATRHDIEYESFMASRHLPSRYDNDFDCVSDSELCDSLHRRSGGYGAPGGHRNHVYEEMAATQERLDSYMSPISGPLRPPRRFSGMKYGSKVASSPTLSTQVMVRPKRIPPPRPPPPRPIAPAVSITVDTDSNSSSLNKQHRYRKQRVPPNIYYTNVRLNYKPKRRFITGRARSPPRHRILPTGAMATYDKPPLPVPVLPGHQRGVPTRVQVLNAINARLAPNAVVKSQTLPVLNGMVVDTAPIIGATGATRNWTPTPPPRRRRMAERSHTVDPQQALDWRPFTWKWRRCRSLTELDVRNSRPDLSTGAVKPQTPITRRTGSPDPGPPPLQPKIIRTITKRPARPPPPTAIPHSLSTSVLSSTTTCPSTTSPPTGANYRPFISNNYHIYSTVCKGTDDPPKATGAAVATPDWSRRPLPAPPRPPKPQPRRPSTGTGSPRTRDVSISTKDNGFILTCDTSTQLDARNNSLWEDMNGNDMLGPGGEDLNKTPTNPLTPTTPTNPPFPASDAANHQQFVQQYTGAADRTVSLSSTTWYDAENAPVDGAGPTGRPYRDWDQDTLNDDISSITSNYQSFASEYHSRQEEVDEECDEYRDREGTPVAEVVDVEDVGGVAPVPQPLSSEYGSGVRPAYKTAVRSQSTRATPTDVNPPSRRSLPVNMMADQSGVGDDTGDAVPDEPMGPGMTRALHSELKGIIDKRVSSASSALTVKQEYENITDESIATPVDVFGITFPLSFDLRSLVSVLAPVGVGTAASVSSLSSSADGIYVTPISRIFSINSNFTLGFQLFNVNPLDTNALTDLHVLVGVRRT</sequence>
<feature type="compositionally biased region" description="Basic and acidic residues" evidence="1">
    <location>
        <begin position="503"/>
        <end position="550"/>
    </location>
</feature>
<dbReference type="Proteomes" id="UP000728032">
    <property type="component" value="Unassembled WGS sequence"/>
</dbReference>
<feature type="region of interest" description="Disordered" evidence="1">
    <location>
        <begin position="1"/>
        <end position="62"/>
    </location>
</feature>
<feature type="region of interest" description="Disordered" evidence="1">
    <location>
        <begin position="503"/>
        <end position="596"/>
    </location>
</feature>
<name>A0A7R9LZP7_9ACAR</name>
<feature type="region of interest" description="Disordered" evidence="1">
    <location>
        <begin position="1533"/>
        <end position="1569"/>
    </location>
</feature>
<dbReference type="OrthoDB" id="245697at2759"/>
<feature type="compositionally biased region" description="Acidic residues" evidence="1">
    <location>
        <begin position="567"/>
        <end position="577"/>
    </location>
</feature>
<feature type="compositionally biased region" description="Polar residues" evidence="1">
    <location>
        <begin position="783"/>
        <end position="795"/>
    </location>
</feature>
<feature type="region of interest" description="Disordered" evidence="1">
    <location>
        <begin position="1374"/>
        <end position="1396"/>
    </location>
</feature>
<feature type="region of interest" description="Disordered" evidence="1">
    <location>
        <begin position="1148"/>
        <end position="1169"/>
    </location>
</feature>
<organism evidence="2">
    <name type="scientific">Oppiella nova</name>
    <dbReference type="NCBI Taxonomy" id="334625"/>
    <lineage>
        <taxon>Eukaryota</taxon>
        <taxon>Metazoa</taxon>
        <taxon>Ecdysozoa</taxon>
        <taxon>Arthropoda</taxon>
        <taxon>Chelicerata</taxon>
        <taxon>Arachnida</taxon>
        <taxon>Acari</taxon>
        <taxon>Acariformes</taxon>
        <taxon>Sarcoptiformes</taxon>
        <taxon>Oribatida</taxon>
        <taxon>Brachypylina</taxon>
        <taxon>Oppioidea</taxon>
        <taxon>Oppiidae</taxon>
        <taxon>Oppiella</taxon>
    </lineage>
</organism>
<feature type="compositionally biased region" description="Low complexity" evidence="1">
    <location>
        <begin position="1250"/>
        <end position="1273"/>
    </location>
</feature>
<feature type="region of interest" description="Disordered" evidence="1">
    <location>
        <begin position="658"/>
        <end position="689"/>
    </location>
</feature>
<feature type="compositionally biased region" description="Basic and acidic residues" evidence="1">
    <location>
        <begin position="468"/>
        <end position="491"/>
    </location>
</feature>
<feature type="non-terminal residue" evidence="2">
    <location>
        <position position="1"/>
    </location>
</feature>
<feature type="region of interest" description="Disordered" evidence="1">
    <location>
        <begin position="783"/>
        <end position="802"/>
    </location>
</feature>
<dbReference type="EMBL" id="OC919200">
    <property type="protein sequence ID" value="CAD7650881.1"/>
    <property type="molecule type" value="Genomic_DNA"/>
</dbReference>
<feature type="compositionally biased region" description="Pro residues" evidence="1">
    <location>
        <begin position="1316"/>
        <end position="1325"/>
    </location>
</feature>
<feature type="region of interest" description="Disordered" evidence="1">
    <location>
        <begin position="270"/>
        <end position="309"/>
    </location>
</feature>
<feature type="region of interest" description="Disordered" evidence="1">
    <location>
        <begin position="1296"/>
        <end position="1347"/>
    </location>
</feature>
<feature type="non-terminal residue" evidence="2">
    <location>
        <position position="1708"/>
    </location>
</feature>